<reference evidence="13" key="2">
    <citation type="submission" date="2020-09" db="EMBL/GenBank/DDBJ databases">
        <authorList>
            <person name="Sun Q."/>
            <person name="Ohkuma M."/>
        </authorList>
    </citation>
    <scope>NUCLEOTIDE SEQUENCE</scope>
    <source>
        <strain evidence="13">JCM 4633</strain>
    </source>
</reference>
<evidence type="ECO:0000313" key="13">
    <source>
        <dbReference type="EMBL" id="GHC63217.1"/>
    </source>
</evidence>
<dbReference type="GO" id="GO:0016887">
    <property type="term" value="F:ATP hydrolysis activity"/>
    <property type="evidence" value="ECO:0007669"/>
    <property type="project" value="InterPro"/>
</dbReference>
<dbReference type="InterPro" id="IPR027417">
    <property type="entry name" value="P-loop_NTPase"/>
</dbReference>
<dbReference type="InterPro" id="IPR005894">
    <property type="entry name" value="DrrA"/>
</dbReference>
<keyword evidence="5" id="KW-0547">Nucleotide-binding</keyword>
<dbReference type="GO" id="GO:1900753">
    <property type="term" value="P:doxorubicin transport"/>
    <property type="evidence" value="ECO:0007669"/>
    <property type="project" value="InterPro"/>
</dbReference>
<keyword evidence="6 13" id="KW-0067">ATP-binding</keyword>
<dbReference type="GO" id="GO:0005524">
    <property type="term" value="F:ATP binding"/>
    <property type="evidence" value="ECO:0007669"/>
    <property type="project" value="UniProtKB-KW"/>
</dbReference>
<dbReference type="PANTHER" id="PTHR42711:SF19">
    <property type="entry name" value="DOXORUBICIN RESISTANCE ATP-BINDING PROTEIN DRRA"/>
    <property type="match status" value="1"/>
</dbReference>
<dbReference type="EC" id="7.6.2.2" evidence="2"/>
<evidence type="ECO:0000256" key="8">
    <source>
        <dbReference type="ARBA" id="ARBA00023136"/>
    </source>
</evidence>
<comment type="subcellular location">
    <subcellularLocation>
        <location evidence="1">Cell membrane</location>
        <topology evidence="1">Peripheral membrane protein</topology>
        <orientation evidence="1">Cytoplasmic side</orientation>
    </subcellularLocation>
</comment>
<proteinExistence type="inferred from homology"/>
<accession>A0A918WPZ1</accession>
<evidence type="ECO:0000256" key="7">
    <source>
        <dbReference type="ARBA" id="ARBA00022967"/>
    </source>
</evidence>
<evidence type="ECO:0000256" key="6">
    <source>
        <dbReference type="ARBA" id="ARBA00022840"/>
    </source>
</evidence>
<dbReference type="InterPro" id="IPR003439">
    <property type="entry name" value="ABC_transporter-like_ATP-bd"/>
</dbReference>
<evidence type="ECO:0000256" key="10">
    <source>
        <dbReference type="ARBA" id="ARBA00049985"/>
    </source>
</evidence>
<keyword evidence="9" id="KW-0046">Antibiotic resistance</keyword>
<dbReference type="PANTHER" id="PTHR42711">
    <property type="entry name" value="ABC TRANSPORTER ATP-BINDING PROTEIN"/>
    <property type="match status" value="1"/>
</dbReference>
<dbReference type="Pfam" id="PF00005">
    <property type="entry name" value="ABC_tran"/>
    <property type="match status" value="1"/>
</dbReference>
<dbReference type="GO" id="GO:0005886">
    <property type="term" value="C:plasma membrane"/>
    <property type="evidence" value="ECO:0007669"/>
    <property type="project" value="UniProtKB-SubCell"/>
</dbReference>
<dbReference type="PROSITE" id="PS00211">
    <property type="entry name" value="ABC_TRANSPORTER_1"/>
    <property type="match status" value="1"/>
</dbReference>
<name>A0A918WPZ1_STRCJ</name>
<feature type="compositionally biased region" description="Basic and acidic residues" evidence="11">
    <location>
        <begin position="323"/>
        <end position="338"/>
    </location>
</feature>
<evidence type="ECO:0000256" key="5">
    <source>
        <dbReference type="ARBA" id="ARBA00022741"/>
    </source>
</evidence>
<dbReference type="NCBIfam" id="TIGR01188">
    <property type="entry name" value="drrA"/>
    <property type="match status" value="1"/>
</dbReference>
<feature type="compositionally biased region" description="Polar residues" evidence="11">
    <location>
        <begin position="313"/>
        <end position="322"/>
    </location>
</feature>
<dbReference type="FunFam" id="3.40.50.300:FF:000589">
    <property type="entry name" value="ABC transporter, ATP-binding subunit"/>
    <property type="match status" value="1"/>
</dbReference>
<organism evidence="13 14">
    <name type="scientific">Streptomyces cinnamoneus</name>
    <name type="common">Streptoverticillium cinnamoneum</name>
    <dbReference type="NCBI Taxonomy" id="53446"/>
    <lineage>
        <taxon>Bacteria</taxon>
        <taxon>Bacillati</taxon>
        <taxon>Actinomycetota</taxon>
        <taxon>Actinomycetes</taxon>
        <taxon>Kitasatosporales</taxon>
        <taxon>Streptomycetaceae</taxon>
        <taxon>Streptomyces</taxon>
        <taxon>Streptomyces cinnamoneus group</taxon>
    </lineage>
</organism>
<dbReference type="GO" id="GO:0046677">
    <property type="term" value="P:response to antibiotic"/>
    <property type="evidence" value="ECO:0007669"/>
    <property type="project" value="UniProtKB-KW"/>
</dbReference>
<evidence type="ECO:0000313" key="14">
    <source>
        <dbReference type="Proteomes" id="UP000646244"/>
    </source>
</evidence>
<keyword evidence="8" id="KW-0472">Membrane</keyword>
<keyword evidence="3" id="KW-0813">Transport</keyword>
<gene>
    <name evidence="13" type="ORF">GCM10010507_45660</name>
</gene>
<dbReference type="GO" id="GO:0008559">
    <property type="term" value="F:ABC-type xenobiotic transporter activity"/>
    <property type="evidence" value="ECO:0007669"/>
    <property type="project" value="UniProtKB-EC"/>
</dbReference>
<dbReference type="GO" id="GO:0043215">
    <property type="term" value="P:daunorubicin transport"/>
    <property type="evidence" value="ECO:0007669"/>
    <property type="project" value="InterPro"/>
</dbReference>
<sequence length="338" mass="36144">MDMETAVSTEGLRKSYADHEVLRGIDLSVSSGEVLGLLGPNGAGKTTIVRILATLLKPDAGKVTVAGYDLSKDVREIRRRIGLTGQYAAVDEILTGRENLRLIGVLLGLGRRKAHARADELLEQFDLTHAADRLAKTYSGGMRRRLDLAASLVSMPSVLFLDEPTTGLDVTSRQLLWRMVREQVDRGVSVLLTTQYLEEADQLADRVVVIDKGGIIAEGTPEELKRKVGGEYLEASVATAAELPQLVGALAKSSAESPTVDEKARRASIPLTGGMGTIAEVTAGLKAAGVEPLDFAIRRASMDDVFLALTGQTTAAGETGSTEQKHDERQTPRGEEAA</sequence>
<dbReference type="SUPFAM" id="SSF52540">
    <property type="entry name" value="P-loop containing nucleoside triphosphate hydrolases"/>
    <property type="match status" value="1"/>
</dbReference>
<evidence type="ECO:0000256" key="4">
    <source>
        <dbReference type="ARBA" id="ARBA00022475"/>
    </source>
</evidence>
<comment type="caution">
    <text evidence="13">The sequence shown here is derived from an EMBL/GenBank/DDBJ whole genome shotgun (WGS) entry which is preliminary data.</text>
</comment>
<protein>
    <recommendedName>
        <fullName evidence="2">ABC-type xenobiotic transporter</fullName>
        <ecNumber evidence="2">7.6.2.2</ecNumber>
    </recommendedName>
</protein>
<keyword evidence="7" id="KW-1278">Translocase</keyword>
<evidence type="ECO:0000259" key="12">
    <source>
        <dbReference type="PROSITE" id="PS50893"/>
    </source>
</evidence>
<dbReference type="InterPro" id="IPR050763">
    <property type="entry name" value="ABC_transporter_ATP-binding"/>
</dbReference>
<evidence type="ECO:0000256" key="3">
    <source>
        <dbReference type="ARBA" id="ARBA00022448"/>
    </source>
</evidence>
<evidence type="ECO:0000256" key="11">
    <source>
        <dbReference type="SAM" id="MobiDB-lite"/>
    </source>
</evidence>
<dbReference type="Gene3D" id="3.40.50.300">
    <property type="entry name" value="P-loop containing nucleotide triphosphate hydrolases"/>
    <property type="match status" value="1"/>
</dbReference>
<keyword evidence="4" id="KW-1003">Cell membrane</keyword>
<dbReference type="InterPro" id="IPR017871">
    <property type="entry name" value="ABC_transporter-like_CS"/>
</dbReference>
<evidence type="ECO:0000256" key="1">
    <source>
        <dbReference type="ARBA" id="ARBA00004413"/>
    </source>
</evidence>
<reference evidence="13" key="1">
    <citation type="journal article" date="2014" name="Int. J. Syst. Evol. Microbiol.">
        <title>Complete genome sequence of Corynebacterium casei LMG S-19264T (=DSM 44701T), isolated from a smear-ripened cheese.</title>
        <authorList>
            <consortium name="US DOE Joint Genome Institute (JGI-PGF)"/>
            <person name="Walter F."/>
            <person name="Albersmeier A."/>
            <person name="Kalinowski J."/>
            <person name="Ruckert C."/>
        </authorList>
    </citation>
    <scope>NUCLEOTIDE SEQUENCE</scope>
    <source>
        <strain evidence="13">JCM 4633</strain>
    </source>
</reference>
<dbReference type="InterPro" id="IPR003593">
    <property type="entry name" value="AAA+_ATPase"/>
</dbReference>
<feature type="domain" description="ABC transporter" evidence="12">
    <location>
        <begin position="7"/>
        <end position="237"/>
    </location>
</feature>
<dbReference type="AlphaFoldDB" id="A0A918WPZ1"/>
<dbReference type="SMART" id="SM00382">
    <property type="entry name" value="AAA"/>
    <property type="match status" value="1"/>
</dbReference>
<comment type="similarity">
    <text evidence="10">Belongs to the ABC transporter superfamily. Drug exporter-1 (DrugE1) (TC 3.A.1.105) family.</text>
</comment>
<evidence type="ECO:0000256" key="9">
    <source>
        <dbReference type="ARBA" id="ARBA00023251"/>
    </source>
</evidence>
<dbReference type="EMBL" id="BMVB01000017">
    <property type="protein sequence ID" value="GHC63217.1"/>
    <property type="molecule type" value="Genomic_DNA"/>
</dbReference>
<dbReference type="Proteomes" id="UP000646244">
    <property type="component" value="Unassembled WGS sequence"/>
</dbReference>
<dbReference type="PROSITE" id="PS50893">
    <property type="entry name" value="ABC_TRANSPORTER_2"/>
    <property type="match status" value="1"/>
</dbReference>
<evidence type="ECO:0000256" key="2">
    <source>
        <dbReference type="ARBA" id="ARBA00012191"/>
    </source>
</evidence>
<feature type="region of interest" description="Disordered" evidence="11">
    <location>
        <begin position="313"/>
        <end position="338"/>
    </location>
</feature>